<reference evidence="2 3" key="1">
    <citation type="submission" date="2024-09" db="EMBL/GenBank/DDBJ databases">
        <authorList>
            <person name="Sun Q."/>
            <person name="Mori K."/>
        </authorList>
    </citation>
    <scope>NUCLEOTIDE SEQUENCE [LARGE SCALE GENOMIC DNA]</scope>
    <source>
        <strain evidence="2 3">TBRC 1432</strain>
    </source>
</reference>
<dbReference type="EMBL" id="JBHLUD010000009">
    <property type="protein sequence ID" value="MFC0545263.1"/>
    <property type="molecule type" value="Genomic_DNA"/>
</dbReference>
<evidence type="ECO:0000313" key="2">
    <source>
        <dbReference type="EMBL" id="MFC0545263.1"/>
    </source>
</evidence>
<comment type="caution">
    <text evidence="2">The sequence shown here is derived from an EMBL/GenBank/DDBJ whole genome shotgun (WGS) entry which is preliminary data.</text>
</comment>
<accession>A0ABV6MY77</accession>
<evidence type="ECO:0000256" key="1">
    <source>
        <dbReference type="SAM" id="SignalP"/>
    </source>
</evidence>
<dbReference type="Gene3D" id="2.30.30.40">
    <property type="entry name" value="SH3 Domains"/>
    <property type="match status" value="1"/>
</dbReference>
<evidence type="ECO:0000313" key="3">
    <source>
        <dbReference type="Proteomes" id="UP001589810"/>
    </source>
</evidence>
<sequence>MRPSIAALAVGAAAALISIGGGAVAEAAPAAPASTPATCPSSGSGDVIVTTTTLTVRTGPGTNYAAQGAAVHGGDVLFCSPVRAGGRYTACGHSNANGWIPVYRGSRIGWGYIASTCVSDY</sequence>
<proteinExistence type="predicted"/>
<dbReference type="RefSeq" id="WP_273934920.1">
    <property type="nucleotide sequence ID" value="NZ_CP097263.1"/>
</dbReference>
<protein>
    <recommendedName>
        <fullName evidence="4">SH3 domain-containing protein</fullName>
    </recommendedName>
</protein>
<name>A0ABV6MY77_9PSEU</name>
<feature type="signal peptide" evidence="1">
    <location>
        <begin position="1"/>
        <end position="27"/>
    </location>
</feature>
<gene>
    <name evidence="2" type="ORF">ACFFH7_27395</name>
</gene>
<feature type="chain" id="PRO_5047184393" description="SH3 domain-containing protein" evidence="1">
    <location>
        <begin position="28"/>
        <end position="121"/>
    </location>
</feature>
<keyword evidence="1" id="KW-0732">Signal</keyword>
<evidence type="ECO:0008006" key="4">
    <source>
        <dbReference type="Google" id="ProtNLM"/>
    </source>
</evidence>
<keyword evidence="3" id="KW-1185">Reference proteome</keyword>
<dbReference type="Proteomes" id="UP001589810">
    <property type="component" value="Unassembled WGS sequence"/>
</dbReference>
<organism evidence="2 3">
    <name type="scientific">Kutzneria chonburiensis</name>
    <dbReference type="NCBI Taxonomy" id="1483604"/>
    <lineage>
        <taxon>Bacteria</taxon>
        <taxon>Bacillati</taxon>
        <taxon>Actinomycetota</taxon>
        <taxon>Actinomycetes</taxon>
        <taxon>Pseudonocardiales</taxon>
        <taxon>Pseudonocardiaceae</taxon>
        <taxon>Kutzneria</taxon>
    </lineage>
</organism>